<evidence type="ECO:0000256" key="1">
    <source>
        <dbReference type="ARBA" id="ARBA00022692"/>
    </source>
</evidence>
<accession>A0A4P9XWA6</accession>
<dbReference type="STRING" id="78915.A0A4P9XWA6"/>
<keyword evidence="3 5" id="KW-0472">Membrane</keyword>
<feature type="transmembrane region" description="Helical" evidence="5">
    <location>
        <begin position="322"/>
        <end position="342"/>
    </location>
</feature>
<dbReference type="InterPro" id="IPR028143">
    <property type="entry name" value="Get2/sif1"/>
</dbReference>
<evidence type="ECO:0000256" key="3">
    <source>
        <dbReference type="ARBA" id="ARBA00023136"/>
    </source>
</evidence>
<gene>
    <name evidence="7" type="ORF">THASP1DRAFT_27601</name>
    <name evidence="6" type="ORF">THASP1DRAFT_31399</name>
</gene>
<dbReference type="PANTHER" id="PTHR28263">
    <property type="entry name" value="GOLGI TO ER TRAFFIC PROTEIN 2"/>
    <property type="match status" value="1"/>
</dbReference>
<dbReference type="GO" id="GO:0006890">
    <property type="term" value="P:retrograde vesicle-mediated transport, Golgi to endoplasmic reticulum"/>
    <property type="evidence" value="ECO:0007669"/>
    <property type="project" value="TreeGrafter"/>
</dbReference>
<evidence type="ECO:0000313" key="7">
    <source>
        <dbReference type="EMBL" id="RKP10588.1"/>
    </source>
</evidence>
<evidence type="ECO:0000256" key="4">
    <source>
        <dbReference type="SAM" id="MobiDB-lite"/>
    </source>
</evidence>
<dbReference type="PANTHER" id="PTHR28263:SF1">
    <property type="entry name" value="GOLGI TO ER TRAFFIC PROTEIN 2"/>
    <property type="match status" value="1"/>
</dbReference>
<sequence length="429" mass="45937">MSSATAAAPTASADLEQQRRRRMARQRRILASGTDRLNRIRATFNGEEVPTGRTSRPVSGRATPASRPTTPVRGRSPVRDSDHAGEPHSASQPASRRTSFQPPALGLVNAAESQPAADAAQTPAAPAPADAGGEPLQPEPSPLTRTLSTSSASGRMHRRRESRDSVADAPISPNIPYGRGSRRPSFSDAMHEAIRSLSAHQMADNADFNQFDDNWMAGGLPPLRERRGSDASLMLMQEMANLNPLNSLLPSELANFAAGGMPPFLPAQAIETLEEKRRRRQWLILHFISVLLLAVGVASSLFGSDAAEVVQPSTGNAEAGWFSGWFSGTPLFYLFLTLEIGLQSARIMFDKRLAPRVIQLQAQTSPLSRMLALASRYKMIWSTFLFDLSVLVFTVGLAVTWSSAGSTIAAKQAAAAAAAAATGTVSDEL</sequence>
<dbReference type="OrthoDB" id="5393181at2759"/>
<feature type="compositionally biased region" description="Basic residues" evidence="4">
    <location>
        <begin position="19"/>
        <end position="28"/>
    </location>
</feature>
<evidence type="ECO:0000256" key="2">
    <source>
        <dbReference type="ARBA" id="ARBA00022989"/>
    </source>
</evidence>
<feature type="compositionally biased region" description="Basic and acidic residues" evidence="4">
    <location>
        <begin position="77"/>
        <end position="86"/>
    </location>
</feature>
<feature type="transmembrane region" description="Helical" evidence="5">
    <location>
        <begin position="379"/>
        <end position="401"/>
    </location>
</feature>
<keyword evidence="2 5" id="KW-1133">Transmembrane helix</keyword>
<keyword evidence="8" id="KW-1185">Reference proteome</keyword>
<feature type="compositionally biased region" description="Low complexity" evidence="4">
    <location>
        <begin position="112"/>
        <end position="131"/>
    </location>
</feature>
<name>A0A4P9XWA6_9FUNG</name>
<organism evidence="7 8">
    <name type="scientific">Thamnocephalis sphaerospora</name>
    <dbReference type="NCBI Taxonomy" id="78915"/>
    <lineage>
        <taxon>Eukaryota</taxon>
        <taxon>Fungi</taxon>
        <taxon>Fungi incertae sedis</taxon>
        <taxon>Zoopagomycota</taxon>
        <taxon>Zoopagomycotina</taxon>
        <taxon>Zoopagomycetes</taxon>
        <taxon>Zoopagales</taxon>
        <taxon>Sigmoideomycetaceae</taxon>
        <taxon>Thamnocephalis</taxon>
    </lineage>
</organism>
<feature type="compositionally biased region" description="Low complexity" evidence="4">
    <location>
        <begin position="142"/>
        <end position="153"/>
    </location>
</feature>
<feature type="region of interest" description="Disordered" evidence="4">
    <location>
        <begin position="112"/>
        <end position="186"/>
    </location>
</feature>
<evidence type="ECO:0000256" key="5">
    <source>
        <dbReference type="SAM" id="Phobius"/>
    </source>
</evidence>
<dbReference type="Proteomes" id="UP000271241">
    <property type="component" value="Unassembled WGS sequence"/>
</dbReference>
<feature type="compositionally biased region" description="Polar residues" evidence="4">
    <location>
        <begin position="89"/>
        <end position="100"/>
    </location>
</feature>
<protein>
    <submittedName>
        <fullName evidence="7">Uncharacterized protein</fullName>
    </submittedName>
</protein>
<feature type="transmembrane region" description="Helical" evidence="5">
    <location>
        <begin position="282"/>
        <end position="302"/>
    </location>
</feature>
<feature type="region of interest" description="Disordered" evidence="4">
    <location>
        <begin position="1"/>
        <end position="100"/>
    </location>
</feature>
<reference evidence="7" key="2">
    <citation type="submission" date="2018-07" db="EMBL/GenBank/DDBJ databases">
        <title>Leveraging single-cell genomics to expand the Fungal Tree of Life.</title>
        <authorList>
            <consortium name="DOE Joint Genome Institute"/>
            <person name="Ahrendt S.R."/>
            <person name="Quandt C.A."/>
            <person name="Ciobanu D."/>
            <person name="Clum A."/>
            <person name="Salamov A."/>
            <person name="Andreopoulos B."/>
            <person name="Cheng J.-F."/>
            <person name="Woyke T."/>
            <person name="Pelin A."/>
            <person name="Henrissat B."/>
            <person name="Reynolds N."/>
            <person name="Benny G.L."/>
            <person name="Smith M.E."/>
            <person name="James T.Y."/>
            <person name="Grigoriev I.V."/>
        </authorList>
    </citation>
    <scope>NUCLEOTIDE SEQUENCE</scope>
    <source>
        <strain evidence="7">RSA 1356</strain>
    </source>
</reference>
<dbReference type="EMBL" id="KZ992445">
    <property type="protein sequence ID" value="RKP10588.1"/>
    <property type="molecule type" value="Genomic_DNA"/>
</dbReference>
<proteinExistence type="predicted"/>
<evidence type="ECO:0000313" key="8">
    <source>
        <dbReference type="Proteomes" id="UP000271241"/>
    </source>
</evidence>
<dbReference type="AlphaFoldDB" id="A0A4P9XWA6"/>
<keyword evidence="1 5" id="KW-0812">Transmembrane</keyword>
<dbReference type="EMBL" id="KZ992817">
    <property type="protein sequence ID" value="RKP06794.1"/>
    <property type="molecule type" value="Genomic_DNA"/>
</dbReference>
<feature type="compositionally biased region" description="Low complexity" evidence="4">
    <location>
        <begin position="1"/>
        <end position="13"/>
    </location>
</feature>
<reference evidence="8" key="1">
    <citation type="journal article" date="2018" name="Nat. Microbiol.">
        <title>Leveraging single-cell genomics to expand the fungal tree of life.</title>
        <authorList>
            <person name="Ahrendt S.R."/>
            <person name="Quandt C.A."/>
            <person name="Ciobanu D."/>
            <person name="Clum A."/>
            <person name="Salamov A."/>
            <person name="Andreopoulos B."/>
            <person name="Cheng J.F."/>
            <person name="Woyke T."/>
            <person name="Pelin A."/>
            <person name="Henrissat B."/>
            <person name="Reynolds N.K."/>
            <person name="Benny G.L."/>
            <person name="Smith M.E."/>
            <person name="James T.Y."/>
            <person name="Grigoriev I.V."/>
        </authorList>
    </citation>
    <scope>NUCLEOTIDE SEQUENCE [LARGE SCALE GENOMIC DNA]</scope>
    <source>
        <strain evidence="8">RSA 1356</strain>
    </source>
</reference>
<evidence type="ECO:0000313" key="6">
    <source>
        <dbReference type="EMBL" id="RKP06794.1"/>
    </source>
</evidence>